<dbReference type="Gene3D" id="1.20.1440.60">
    <property type="entry name" value="23S rRNA-intervening sequence"/>
    <property type="match status" value="1"/>
</dbReference>
<dbReference type="Proteomes" id="UP000321577">
    <property type="component" value="Unassembled WGS sequence"/>
</dbReference>
<dbReference type="NCBIfam" id="TIGR02436">
    <property type="entry name" value="four helix bundle protein"/>
    <property type="match status" value="1"/>
</dbReference>
<dbReference type="AlphaFoldDB" id="A0A512MID6"/>
<dbReference type="Pfam" id="PF05635">
    <property type="entry name" value="23S_rRNA_IVP"/>
    <property type="match status" value="1"/>
</dbReference>
<accession>A0A512MID6</accession>
<evidence type="ECO:0000313" key="2">
    <source>
        <dbReference type="Proteomes" id="UP000321577"/>
    </source>
</evidence>
<name>A0A512MID6_9BACT</name>
<dbReference type="SUPFAM" id="SSF158446">
    <property type="entry name" value="IVS-encoded protein-like"/>
    <property type="match status" value="1"/>
</dbReference>
<dbReference type="RefSeq" id="WP_146855604.1">
    <property type="nucleotide sequence ID" value="NZ_BKAG01000069.1"/>
</dbReference>
<organism evidence="1 2">
    <name type="scientific">Brevifollis gellanilyticus</name>
    <dbReference type="NCBI Taxonomy" id="748831"/>
    <lineage>
        <taxon>Bacteria</taxon>
        <taxon>Pseudomonadati</taxon>
        <taxon>Verrucomicrobiota</taxon>
        <taxon>Verrucomicrobiia</taxon>
        <taxon>Verrucomicrobiales</taxon>
        <taxon>Verrucomicrobiaceae</taxon>
    </lineage>
</organism>
<dbReference type="InterPro" id="IPR012657">
    <property type="entry name" value="23S_rRNA-intervening_sequence"/>
</dbReference>
<dbReference type="OrthoDB" id="160990at2"/>
<proteinExistence type="predicted"/>
<protein>
    <submittedName>
        <fullName evidence="1">Four helix bundle protein</fullName>
    </submittedName>
</protein>
<comment type="caution">
    <text evidence="1">The sequence shown here is derived from an EMBL/GenBank/DDBJ whole genome shotgun (WGS) entry which is preliminary data.</text>
</comment>
<gene>
    <name evidence="1" type="ORF">BGE01nite_53620</name>
</gene>
<keyword evidence="2" id="KW-1185">Reference proteome</keyword>
<reference evidence="1 2" key="1">
    <citation type="submission" date="2019-07" db="EMBL/GenBank/DDBJ databases">
        <title>Whole genome shotgun sequence of Brevifollis gellanilyticus NBRC 108608.</title>
        <authorList>
            <person name="Hosoyama A."/>
            <person name="Uohara A."/>
            <person name="Ohji S."/>
            <person name="Ichikawa N."/>
        </authorList>
    </citation>
    <scope>NUCLEOTIDE SEQUENCE [LARGE SCALE GENOMIC DNA]</scope>
    <source>
        <strain evidence="1 2">NBRC 108608</strain>
    </source>
</reference>
<evidence type="ECO:0000313" key="1">
    <source>
        <dbReference type="EMBL" id="GEP46071.1"/>
    </source>
</evidence>
<dbReference type="PANTHER" id="PTHR38471">
    <property type="entry name" value="FOUR HELIX BUNDLE PROTEIN"/>
    <property type="match status" value="1"/>
</dbReference>
<dbReference type="PANTHER" id="PTHR38471:SF2">
    <property type="entry name" value="FOUR HELIX BUNDLE PROTEIN"/>
    <property type="match status" value="1"/>
</dbReference>
<dbReference type="EMBL" id="BKAG01000069">
    <property type="protein sequence ID" value="GEP46071.1"/>
    <property type="molecule type" value="Genomic_DNA"/>
</dbReference>
<dbReference type="CDD" id="cd16377">
    <property type="entry name" value="23S_rRNA_IVP_like"/>
    <property type="match status" value="1"/>
</dbReference>
<sequence>MRKQFPFEKLEVWQEARRLVHDVYACSREFPKDERFGLTSQLTRSAVSVANNLAEGSGRSTMKDQAHFSNQAHGSLMETACDLIIATDLEYTRTLVTDPILNRAYDLSVRIHNLRESQLRRAQEAC</sequence>
<dbReference type="InterPro" id="IPR036583">
    <property type="entry name" value="23S_rRNA_IVS_sf"/>
</dbReference>